<feature type="region of interest" description="Disordered" evidence="4">
    <location>
        <begin position="465"/>
        <end position="485"/>
    </location>
</feature>
<dbReference type="InterPro" id="IPR001401">
    <property type="entry name" value="Dynamin_GTPase"/>
</dbReference>
<dbReference type="InterPro" id="IPR027417">
    <property type="entry name" value="P-loop_NTPase"/>
</dbReference>
<dbReference type="GO" id="GO:0006897">
    <property type="term" value="P:endocytosis"/>
    <property type="evidence" value="ECO:0007669"/>
    <property type="project" value="TreeGrafter"/>
</dbReference>
<dbReference type="InterPro" id="IPR022812">
    <property type="entry name" value="Dynamin"/>
</dbReference>
<dbReference type="PANTHER" id="PTHR11566:SF21">
    <property type="entry name" value="DYNAMIN RELATED PROTEIN 1, ISOFORM A"/>
    <property type="match status" value="1"/>
</dbReference>
<dbReference type="PANTHER" id="PTHR11566">
    <property type="entry name" value="DYNAMIN"/>
    <property type="match status" value="1"/>
</dbReference>
<dbReference type="GO" id="GO:0016559">
    <property type="term" value="P:peroxisome fission"/>
    <property type="evidence" value="ECO:0007669"/>
    <property type="project" value="TreeGrafter"/>
</dbReference>
<protein>
    <recommendedName>
        <fullName evidence="5">GED domain-containing protein</fullName>
    </recommendedName>
</protein>
<dbReference type="InterPro" id="IPR020850">
    <property type="entry name" value="GED_dom"/>
</dbReference>
<dbReference type="GO" id="GO:0008017">
    <property type="term" value="F:microtubule binding"/>
    <property type="evidence" value="ECO:0007669"/>
    <property type="project" value="TreeGrafter"/>
</dbReference>
<dbReference type="GO" id="GO:0048312">
    <property type="term" value="P:intracellular distribution of mitochondria"/>
    <property type="evidence" value="ECO:0007669"/>
    <property type="project" value="TreeGrafter"/>
</dbReference>
<dbReference type="GO" id="GO:0016020">
    <property type="term" value="C:membrane"/>
    <property type="evidence" value="ECO:0007669"/>
    <property type="project" value="TreeGrafter"/>
</dbReference>
<dbReference type="SUPFAM" id="SSF52540">
    <property type="entry name" value="P-loop containing nucleoside triphosphate hydrolases"/>
    <property type="match status" value="1"/>
</dbReference>
<proteinExistence type="predicted"/>
<dbReference type="AlphaFoldDB" id="A0A9P8ICB0"/>
<name>A0A9P8ICB0_9PEZI</name>
<dbReference type="Gene3D" id="3.40.50.300">
    <property type="entry name" value="P-loop containing nucleotide triphosphate hydrolases"/>
    <property type="match status" value="1"/>
</dbReference>
<dbReference type="Pfam" id="PF00350">
    <property type="entry name" value="Dynamin_N"/>
    <property type="match status" value="1"/>
</dbReference>
<gene>
    <name evidence="6" type="ORF">GP486_007153</name>
</gene>
<dbReference type="GO" id="GO:0000266">
    <property type="term" value="P:mitochondrial fission"/>
    <property type="evidence" value="ECO:0007669"/>
    <property type="project" value="TreeGrafter"/>
</dbReference>
<keyword evidence="3" id="KW-0175">Coiled coil</keyword>
<dbReference type="Pfam" id="PF01031">
    <property type="entry name" value="Dynamin_M"/>
    <property type="match status" value="1"/>
</dbReference>
<evidence type="ECO:0000313" key="6">
    <source>
        <dbReference type="EMBL" id="KAH0551629.1"/>
    </source>
</evidence>
<dbReference type="GO" id="GO:0005739">
    <property type="term" value="C:mitochondrion"/>
    <property type="evidence" value="ECO:0007669"/>
    <property type="project" value="TreeGrafter"/>
</dbReference>
<feature type="coiled-coil region" evidence="3">
    <location>
        <begin position="817"/>
        <end position="847"/>
    </location>
</feature>
<evidence type="ECO:0000256" key="2">
    <source>
        <dbReference type="ARBA" id="ARBA00023134"/>
    </source>
</evidence>
<dbReference type="SMART" id="SM00053">
    <property type="entry name" value="DYNc"/>
    <property type="match status" value="1"/>
</dbReference>
<comment type="caution">
    <text evidence="6">The sequence shown here is derived from an EMBL/GenBank/DDBJ whole genome shotgun (WGS) entry which is preliminary data.</text>
</comment>
<sequence>MPLETNGSPQDGGLQPATNKQVCLSIEPFQSRDNQEILDLIDRLLECGINRSIEIPQASRISNSESLKRPSDANHRAKISDRDHIPFPVGDGLCTRFPTQIVSRRARSGPERIRVSIHPGLETVGVDLSAFARTLQSLTSAEFDKLIMEASDLLGVAQPDELGFHEDFTRENFSSSTLKIEVTGPGRTPFTITDLPGLFHTSTTSQSALDITQIQTMVYNYIRAPGTIIVGVTNGLVNVATQAVFEMARKVDADGSRTVGVITKCDMVADTTEIVKLAQNHTLPLKKHGWFVVRNRSAGELQVDGRGITNEERHLRETSLFSASPWTGLPKTHRGVQALRDYLSTLLLEHSRSKLPKIAQVIQSLVSETQSQLRELGPVLDSASRQRQFLLEVAGEFQTAAESSLNGYYSSSALLKDNALKLRKRIVEENEKFACKMLKKGHVVEFKNVERLPLVSTNSWTSSSLARSPIIPENTPAPTNSKLRDTKPSELFLDLQSTKPSSAFGRPWDSWSDPQSTRPSDEPGSSGAMAREAIDWPTPPSTIKRHFKAEVGKCLERKEVPMWLCPENKKWSFEEMRLVDYEEGAASFLLPPIDGWIREEISNIRGTELPGMPNQEVVPALFRRQIRDWASHANEHLKSIESIVKDVATGLLDVTCKDVAVCLSLKREVYLASNDAFGRGGEQLAALIQDLHEKPLQTNNPLFSRTIQSARRLRFENALAHYLQFTGQLSSSGSGVTLDPSRLFDALHISNSENLVNEIHDTLKAYYDLAVVNFIEVVNNHIAERCVSAPDGPMIFFSPRWIAGLEDEKLAKLASESEETVAKRKEKEAMLERLRKAEKILADYRSTR</sequence>
<evidence type="ECO:0000256" key="3">
    <source>
        <dbReference type="SAM" id="Coils"/>
    </source>
</evidence>
<dbReference type="CDD" id="cd08771">
    <property type="entry name" value="DLP_1"/>
    <property type="match status" value="1"/>
</dbReference>
<dbReference type="GO" id="GO:0005525">
    <property type="term" value="F:GTP binding"/>
    <property type="evidence" value="ECO:0007669"/>
    <property type="project" value="InterPro"/>
</dbReference>
<accession>A0A9P8ICB0</accession>
<dbReference type="EMBL" id="JAGHQM010001870">
    <property type="protein sequence ID" value="KAH0551629.1"/>
    <property type="molecule type" value="Genomic_DNA"/>
</dbReference>
<dbReference type="GO" id="GO:0005874">
    <property type="term" value="C:microtubule"/>
    <property type="evidence" value="ECO:0007669"/>
    <property type="project" value="TreeGrafter"/>
</dbReference>
<organism evidence="6 7">
    <name type="scientific">Trichoglossum hirsutum</name>
    <dbReference type="NCBI Taxonomy" id="265104"/>
    <lineage>
        <taxon>Eukaryota</taxon>
        <taxon>Fungi</taxon>
        <taxon>Dikarya</taxon>
        <taxon>Ascomycota</taxon>
        <taxon>Pezizomycotina</taxon>
        <taxon>Geoglossomycetes</taxon>
        <taxon>Geoglossales</taxon>
        <taxon>Geoglossaceae</taxon>
        <taxon>Trichoglossum</taxon>
    </lineage>
</organism>
<feature type="region of interest" description="Disordered" evidence="4">
    <location>
        <begin position="499"/>
        <end position="541"/>
    </location>
</feature>
<dbReference type="Proteomes" id="UP000750711">
    <property type="component" value="Unassembled WGS sequence"/>
</dbReference>
<evidence type="ECO:0000256" key="4">
    <source>
        <dbReference type="SAM" id="MobiDB-lite"/>
    </source>
</evidence>
<evidence type="ECO:0000313" key="7">
    <source>
        <dbReference type="Proteomes" id="UP000750711"/>
    </source>
</evidence>
<dbReference type="InterPro" id="IPR045063">
    <property type="entry name" value="Dynamin_N"/>
</dbReference>
<keyword evidence="7" id="KW-1185">Reference proteome</keyword>
<dbReference type="PRINTS" id="PR00195">
    <property type="entry name" value="DYNAMIN"/>
</dbReference>
<dbReference type="InterPro" id="IPR000375">
    <property type="entry name" value="Dynamin_stalk"/>
</dbReference>
<evidence type="ECO:0000259" key="5">
    <source>
        <dbReference type="PROSITE" id="PS51388"/>
    </source>
</evidence>
<feature type="domain" description="GED" evidence="5">
    <location>
        <begin position="756"/>
        <end position="848"/>
    </location>
</feature>
<reference evidence="6" key="1">
    <citation type="submission" date="2021-03" db="EMBL/GenBank/DDBJ databases">
        <title>Comparative genomics and phylogenomic investigation of the class Geoglossomycetes provide insights into ecological specialization and systematics.</title>
        <authorList>
            <person name="Melie T."/>
            <person name="Pirro S."/>
            <person name="Miller A.N."/>
            <person name="Quandt A."/>
        </authorList>
    </citation>
    <scope>NUCLEOTIDE SEQUENCE</scope>
    <source>
        <strain evidence="6">CAQ_001_2017</strain>
    </source>
</reference>
<dbReference type="PROSITE" id="PS51388">
    <property type="entry name" value="GED"/>
    <property type="match status" value="1"/>
</dbReference>
<dbReference type="GO" id="GO:0003924">
    <property type="term" value="F:GTPase activity"/>
    <property type="evidence" value="ECO:0007669"/>
    <property type="project" value="InterPro"/>
</dbReference>
<dbReference type="Gene3D" id="1.20.120.1240">
    <property type="entry name" value="Dynamin, middle domain"/>
    <property type="match status" value="1"/>
</dbReference>
<keyword evidence="2" id="KW-0342">GTP-binding</keyword>
<evidence type="ECO:0000256" key="1">
    <source>
        <dbReference type="ARBA" id="ARBA00022741"/>
    </source>
</evidence>
<keyword evidence="1" id="KW-0547">Nucleotide-binding</keyword>